<keyword evidence="2" id="KW-1185">Reference proteome</keyword>
<dbReference type="GeneID" id="63027096"/>
<evidence type="ECO:0000313" key="2">
    <source>
        <dbReference type="Proteomes" id="UP000262272"/>
    </source>
</evidence>
<name>A0A385DN41_9CAUD</name>
<protein>
    <submittedName>
        <fullName evidence="1">Uncharacterized protein</fullName>
    </submittedName>
</protein>
<accession>A0A385DN41</accession>
<reference evidence="1 2" key="1">
    <citation type="submission" date="2018-07" db="EMBL/GenBank/DDBJ databases">
        <authorList>
            <person name="Celious N.A."/>
            <person name="Jones R.M."/>
            <person name="Banks M.D."/>
            <person name="Grant A."/>
            <person name="McCray S.R."/>
            <person name="Melton Z.A."/>
            <person name="Mitchell A.N."/>
            <person name="Smalls C.A."/>
            <person name="Postiglione A.E."/>
            <person name="Patwardhan S."/>
            <person name="Newman R.H."/>
            <person name="Coomans R.J."/>
            <person name="Warner M.H."/>
            <person name="Garlena R.A."/>
            <person name="Russell D.A."/>
            <person name="Pope W.H."/>
            <person name="Jacobs-Sera D."/>
            <person name="Hatfull G.F."/>
        </authorList>
    </citation>
    <scope>NUCLEOTIDE SEQUENCE [LARGE SCALE GENOMIC DNA]</scope>
</reference>
<evidence type="ECO:0000313" key="1">
    <source>
        <dbReference type="EMBL" id="AXQ60684.1"/>
    </source>
</evidence>
<sequence>MAAIADVLEEHQRHANDPAPTGMFRVSCRCNWSRVYADRGRGYRLWAEHIEQVVEGRSAK</sequence>
<dbReference type="RefSeq" id="YP_010002545.1">
    <property type="nucleotide sequence ID" value="NC_053245.1"/>
</dbReference>
<organism evidence="1 2">
    <name type="scientific">Gordonia phage Ali17</name>
    <dbReference type="NCBI Taxonomy" id="2301561"/>
    <lineage>
        <taxon>Viruses</taxon>
        <taxon>Duplodnaviria</taxon>
        <taxon>Heunggongvirae</taxon>
        <taxon>Uroviricota</taxon>
        <taxon>Caudoviricetes</taxon>
        <taxon>Stackebrandtviridae</taxon>
        <taxon>Schenleyvirinae</taxon>
        <taxon>Leonardvirus</taxon>
        <taxon>Leonardvirus ali17</taxon>
    </lineage>
</organism>
<dbReference type="EMBL" id="MH669000">
    <property type="protein sequence ID" value="AXQ60684.1"/>
    <property type="molecule type" value="Genomic_DNA"/>
</dbReference>
<dbReference type="KEGG" id="vg:63027096"/>
<gene>
    <name evidence="1" type="primary">68</name>
    <name evidence="1" type="ORF">SEA_ALI17_68</name>
</gene>
<dbReference type="Proteomes" id="UP000262272">
    <property type="component" value="Segment"/>
</dbReference>
<proteinExistence type="predicted"/>